<reference evidence="1 2" key="1">
    <citation type="submission" date="2018-02" db="EMBL/GenBank/DDBJ databases">
        <title>Genome sequence of the basidiomycete white-rot fungus Phlebia centrifuga.</title>
        <authorList>
            <person name="Granchi Z."/>
            <person name="Peng M."/>
            <person name="de Vries R.P."/>
            <person name="Hilden K."/>
            <person name="Makela M.R."/>
            <person name="Grigoriev I."/>
            <person name="Riley R."/>
        </authorList>
    </citation>
    <scope>NUCLEOTIDE SEQUENCE [LARGE SCALE GENOMIC DNA]</scope>
    <source>
        <strain evidence="1 2">FBCC195</strain>
    </source>
</reference>
<proteinExistence type="predicted"/>
<comment type="caution">
    <text evidence="1">The sequence shown here is derived from an EMBL/GenBank/DDBJ whole genome shotgun (WGS) entry which is preliminary data.</text>
</comment>
<name>A0A2R6Q7L5_9APHY</name>
<sequence>MAPAHRVLKTSGEPPVILGLKRPYQLDNTHQSSERPRKRARIPKLKTPRNLKDTILPYPGYQDDAVAFSPFLLDNPRRNSAIPPVVPLRDLPKIDLLKTKLINRKSSLGLRYIKVNQDPPKQDFVKQANELCIGYVVPF</sequence>
<dbReference type="AlphaFoldDB" id="A0A2R6Q7L5"/>
<accession>A0A2R6Q7L5</accession>
<dbReference type="Proteomes" id="UP000186601">
    <property type="component" value="Unassembled WGS sequence"/>
</dbReference>
<dbReference type="EMBL" id="MLYV02000388">
    <property type="protein sequence ID" value="PSS03325.1"/>
    <property type="molecule type" value="Genomic_DNA"/>
</dbReference>
<gene>
    <name evidence="1" type="ORF">PHLCEN_2v3999</name>
</gene>
<keyword evidence="2" id="KW-1185">Reference proteome</keyword>
<evidence type="ECO:0000313" key="1">
    <source>
        <dbReference type="EMBL" id="PSS03325.1"/>
    </source>
</evidence>
<organism evidence="1 2">
    <name type="scientific">Hermanssonia centrifuga</name>
    <dbReference type="NCBI Taxonomy" id="98765"/>
    <lineage>
        <taxon>Eukaryota</taxon>
        <taxon>Fungi</taxon>
        <taxon>Dikarya</taxon>
        <taxon>Basidiomycota</taxon>
        <taxon>Agaricomycotina</taxon>
        <taxon>Agaricomycetes</taxon>
        <taxon>Polyporales</taxon>
        <taxon>Meruliaceae</taxon>
        <taxon>Hermanssonia</taxon>
    </lineage>
</organism>
<protein>
    <submittedName>
        <fullName evidence="1">Uncharacterized protein</fullName>
    </submittedName>
</protein>
<evidence type="ECO:0000313" key="2">
    <source>
        <dbReference type="Proteomes" id="UP000186601"/>
    </source>
</evidence>